<dbReference type="PANTHER" id="PTHR46890">
    <property type="entry name" value="NON-LTR RETROLELEMENT REVERSE TRANSCRIPTASE-LIKE PROTEIN-RELATED"/>
    <property type="match status" value="1"/>
</dbReference>
<dbReference type="Gramene" id="Psat02G0355500-T1">
    <property type="protein sequence ID" value="KAI5437485.1"/>
    <property type="gene ID" value="KIW84_023555"/>
</dbReference>
<proteinExistence type="predicted"/>
<sequence>MWFQRSRVKWLADGDCNIKYYHLETINRRKKNVIVMLKEDQDIDELDQQVINDEIKRSLFDMKSWKVPGLDEFPAGFYQKSWDIVGKNVFEFVKCIGKQPNQIGEVNKNDICLIPKGENPTIVMSFRPVSLCNTNYKVISKVLVGRSLRNI</sequence>
<name>A0A9D4YH52_PEA</name>
<evidence type="ECO:0000313" key="2">
    <source>
        <dbReference type="Proteomes" id="UP001058974"/>
    </source>
</evidence>
<organism evidence="1 2">
    <name type="scientific">Pisum sativum</name>
    <name type="common">Garden pea</name>
    <name type="synonym">Lathyrus oleraceus</name>
    <dbReference type="NCBI Taxonomy" id="3888"/>
    <lineage>
        <taxon>Eukaryota</taxon>
        <taxon>Viridiplantae</taxon>
        <taxon>Streptophyta</taxon>
        <taxon>Embryophyta</taxon>
        <taxon>Tracheophyta</taxon>
        <taxon>Spermatophyta</taxon>
        <taxon>Magnoliopsida</taxon>
        <taxon>eudicotyledons</taxon>
        <taxon>Gunneridae</taxon>
        <taxon>Pentapetalae</taxon>
        <taxon>rosids</taxon>
        <taxon>fabids</taxon>
        <taxon>Fabales</taxon>
        <taxon>Fabaceae</taxon>
        <taxon>Papilionoideae</taxon>
        <taxon>50 kb inversion clade</taxon>
        <taxon>NPAAA clade</taxon>
        <taxon>Hologalegina</taxon>
        <taxon>IRL clade</taxon>
        <taxon>Fabeae</taxon>
        <taxon>Lathyrus</taxon>
    </lineage>
</organism>
<evidence type="ECO:0000313" key="1">
    <source>
        <dbReference type="EMBL" id="KAI5437485.1"/>
    </source>
</evidence>
<dbReference type="EMBL" id="JAMSHJ010000002">
    <property type="protein sequence ID" value="KAI5437485.1"/>
    <property type="molecule type" value="Genomic_DNA"/>
</dbReference>
<reference evidence="1 2" key="1">
    <citation type="journal article" date="2022" name="Nat. Genet.">
        <title>Improved pea reference genome and pan-genome highlight genomic features and evolutionary characteristics.</title>
        <authorList>
            <person name="Yang T."/>
            <person name="Liu R."/>
            <person name="Luo Y."/>
            <person name="Hu S."/>
            <person name="Wang D."/>
            <person name="Wang C."/>
            <person name="Pandey M.K."/>
            <person name="Ge S."/>
            <person name="Xu Q."/>
            <person name="Li N."/>
            <person name="Li G."/>
            <person name="Huang Y."/>
            <person name="Saxena R.K."/>
            <person name="Ji Y."/>
            <person name="Li M."/>
            <person name="Yan X."/>
            <person name="He Y."/>
            <person name="Liu Y."/>
            <person name="Wang X."/>
            <person name="Xiang C."/>
            <person name="Varshney R.K."/>
            <person name="Ding H."/>
            <person name="Gao S."/>
            <person name="Zong X."/>
        </authorList>
    </citation>
    <scope>NUCLEOTIDE SEQUENCE [LARGE SCALE GENOMIC DNA]</scope>
    <source>
        <strain evidence="1 2">cv. Zhongwan 6</strain>
    </source>
</reference>
<comment type="caution">
    <text evidence="1">The sequence shown here is derived from an EMBL/GenBank/DDBJ whole genome shotgun (WGS) entry which is preliminary data.</text>
</comment>
<gene>
    <name evidence="1" type="ORF">KIW84_023555</name>
</gene>
<dbReference type="InterPro" id="IPR052343">
    <property type="entry name" value="Retrotransposon-Effector_Assoc"/>
</dbReference>
<accession>A0A9D4YH52</accession>
<dbReference type="AlphaFoldDB" id="A0A9D4YH52"/>
<dbReference type="Proteomes" id="UP001058974">
    <property type="component" value="Chromosome 2"/>
</dbReference>
<dbReference type="PANTHER" id="PTHR46890:SF48">
    <property type="entry name" value="RNA-DIRECTED DNA POLYMERASE"/>
    <property type="match status" value="1"/>
</dbReference>
<keyword evidence="2" id="KW-1185">Reference proteome</keyword>
<protein>
    <submittedName>
        <fullName evidence="1">Uncharacterized protein</fullName>
    </submittedName>
</protein>